<evidence type="ECO:0000256" key="1">
    <source>
        <dbReference type="SAM" id="MobiDB-lite"/>
    </source>
</evidence>
<name>A0A1G6KUH7_9MICO</name>
<dbReference type="SUPFAM" id="SSF52540">
    <property type="entry name" value="P-loop containing nucleoside triphosphate hydrolases"/>
    <property type="match status" value="1"/>
</dbReference>
<dbReference type="SUPFAM" id="SSF46894">
    <property type="entry name" value="C-terminal effector domain of the bipartite response regulators"/>
    <property type="match status" value="1"/>
</dbReference>
<dbReference type="InterPro" id="IPR036388">
    <property type="entry name" value="WH-like_DNA-bd_sf"/>
</dbReference>
<dbReference type="Gene3D" id="1.10.10.10">
    <property type="entry name" value="Winged helix-like DNA-binding domain superfamily/Winged helix DNA-binding domain"/>
    <property type="match status" value="1"/>
</dbReference>
<organism evidence="3 4">
    <name type="scientific">Microbacterium enclense</name>
    <dbReference type="NCBI Taxonomy" id="993073"/>
    <lineage>
        <taxon>Bacteria</taxon>
        <taxon>Bacillati</taxon>
        <taxon>Actinomycetota</taxon>
        <taxon>Actinomycetes</taxon>
        <taxon>Micrococcales</taxon>
        <taxon>Microbacteriaceae</taxon>
        <taxon>Microbacterium</taxon>
    </lineage>
</organism>
<feature type="domain" description="HTH luxR-type" evidence="2">
    <location>
        <begin position="774"/>
        <end position="839"/>
    </location>
</feature>
<proteinExistence type="predicted"/>
<dbReference type="CDD" id="cd06170">
    <property type="entry name" value="LuxR_C_like"/>
    <property type="match status" value="1"/>
</dbReference>
<feature type="compositionally biased region" description="Acidic residues" evidence="1">
    <location>
        <begin position="755"/>
        <end position="766"/>
    </location>
</feature>
<gene>
    <name evidence="3" type="ORF">SAMN05216418_2112</name>
</gene>
<dbReference type="InterPro" id="IPR000792">
    <property type="entry name" value="Tscrpt_reg_LuxR_C"/>
</dbReference>
<dbReference type="Gene3D" id="3.40.50.300">
    <property type="entry name" value="P-loop containing nucleotide triphosphate hydrolases"/>
    <property type="match status" value="1"/>
</dbReference>
<feature type="region of interest" description="Disordered" evidence="1">
    <location>
        <begin position="370"/>
        <end position="392"/>
    </location>
</feature>
<dbReference type="InterPro" id="IPR016032">
    <property type="entry name" value="Sig_transdc_resp-reg_C-effctor"/>
</dbReference>
<dbReference type="Pfam" id="PF00196">
    <property type="entry name" value="GerE"/>
    <property type="match status" value="1"/>
</dbReference>
<accession>A0A1G6KUH7</accession>
<dbReference type="SMART" id="SM00421">
    <property type="entry name" value="HTH_LUXR"/>
    <property type="match status" value="1"/>
</dbReference>
<evidence type="ECO:0000313" key="3">
    <source>
        <dbReference type="EMBL" id="SDC34749.1"/>
    </source>
</evidence>
<dbReference type="EMBL" id="FMYG01000004">
    <property type="protein sequence ID" value="SDC34749.1"/>
    <property type="molecule type" value="Genomic_DNA"/>
</dbReference>
<feature type="region of interest" description="Disordered" evidence="1">
    <location>
        <begin position="754"/>
        <end position="776"/>
    </location>
</feature>
<dbReference type="Proteomes" id="UP000183203">
    <property type="component" value="Unassembled WGS sequence"/>
</dbReference>
<dbReference type="PRINTS" id="PR00038">
    <property type="entry name" value="HTHLUXR"/>
</dbReference>
<dbReference type="InterPro" id="IPR027417">
    <property type="entry name" value="P-loop_NTPase"/>
</dbReference>
<dbReference type="GO" id="GO:0006355">
    <property type="term" value="P:regulation of DNA-templated transcription"/>
    <property type="evidence" value="ECO:0007669"/>
    <property type="project" value="InterPro"/>
</dbReference>
<protein>
    <submittedName>
        <fullName evidence="3">Regulatory protein, luxR family</fullName>
    </submittedName>
</protein>
<dbReference type="AlphaFoldDB" id="A0A1G6KUH7"/>
<dbReference type="GO" id="GO:0003677">
    <property type="term" value="F:DNA binding"/>
    <property type="evidence" value="ECO:0007669"/>
    <property type="project" value="InterPro"/>
</dbReference>
<dbReference type="PROSITE" id="PS50043">
    <property type="entry name" value="HTH_LUXR_2"/>
    <property type="match status" value="1"/>
</dbReference>
<dbReference type="OrthoDB" id="3197423at2"/>
<sequence>MKMGSATAGPDARTLAVRALGGTSVLVAGPRGSGRSHALRAAIGEIQRRGTRTIVVRAASILSAVPYGALDAAAHPALSTLRDENNDGEVVDGVLVVDDVELLDPATARAIARAVASRRLTAVLALRTARPRALEPADERDEVRRYFLDLGVEGLTERVDLADLTDDEGYAAIDGFADAGLLDSATRAGLVWRADGSRALLHHLMRQAADDARAGRDPLAAPRTITPHSPLAIALERHVAEFPLVDLKTLAAIRRLPRLDMAVATRLLEAESVHALVARGTLHADASPQRRLSANDLIAHEAQRRVGGALIDALVHDAGRRMLAEADEWWSPPVAVALAQRWHRLGPETSGESDLSPALRARVALDAAREANDRGDTAHAAAHAARGRRAADTAPLRLEAQLATEAASTSPAGDAADVRVRLRIARSLAECEGGESAGHSSHERALADTRVEELLAQAMREGAQLDWGAAAETAGRAVAEAAATPAARLRALVAAGTAEAVAGRWRHARTYYRGAERMLDARRTPEGIGARDRLSAVMFMLAGHQIAGADGTALRAALDRELATTAREGDSAELTLAGAAASIAFAGAGRAVESRRELESARSRTPSAVADIDATMIELGVADELAMAGRLGEARAILGRLDDLGAPLLRRSRLYVQTTVLAAEGCRAAARNAARAAADLTRGRSAAALRIRDLFRLTALKAATDDEVDELVQLAATTDLPLAADAVRRASARSAAEQGLPVDELRLHALWSTTDGDETPEQDAADDAPPPAARAEGWGGLTAREQEIAVLAGAGLTNREIAGRLFLSVRTVESHIYQARTKVGAPSRRELGRMVAAGTSRDESRGEADLKRA</sequence>
<evidence type="ECO:0000313" key="4">
    <source>
        <dbReference type="Proteomes" id="UP000183203"/>
    </source>
</evidence>
<reference evidence="3 4" key="1">
    <citation type="submission" date="2016-09" db="EMBL/GenBank/DDBJ databases">
        <authorList>
            <person name="Capua I."/>
            <person name="De Benedictis P."/>
            <person name="Joannis T."/>
            <person name="Lombin L.H."/>
            <person name="Cattoli G."/>
        </authorList>
    </citation>
    <scope>NUCLEOTIDE SEQUENCE [LARGE SCALE GENOMIC DNA]</scope>
    <source>
        <strain evidence="3 4">NIO-1002</strain>
    </source>
</reference>
<dbReference type="RefSeq" id="WP_058232295.1">
    <property type="nucleotide sequence ID" value="NZ_FMYG01000004.1"/>
</dbReference>
<dbReference type="STRING" id="993073.AS029_09230"/>
<evidence type="ECO:0000259" key="2">
    <source>
        <dbReference type="PROSITE" id="PS50043"/>
    </source>
</evidence>